<dbReference type="EMBL" id="SZYD01000005">
    <property type="protein sequence ID" value="KAD6118693.1"/>
    <property type="molecule type" value="Genomic_DNA"/>
</dbReference>
<keyword evidence="2 3" id="KW-0342">GTP-binding</keyword>
<sequence length="110" mass="12112">MESCFFSIVLTGIVLIVEDTDFYFLFVALDYTHHDHATTNSETTAEVYAVTTTSAANDCSAAVLLRQFPLTGLGQDQLREAILLVFVNKQDLPNAMDVAEITDKLGLHTL</sequence>
<dbReference type="AlphaFoldDB" id="A0A5N6P9I2"/>
<keyword evidence="5" id="KW-1185">Reference proteome</keyword>
<dbReference type="Gene3D" id="3.40.50.300">
    <property type="entry name" value="P-loop containing nucleotide triphosphate hydrolases"/>
    <property type="match status" value="1"/>
</dbReference>
<dbReference type="InterPro" id="IPR006689">
    <property type="entry name" value="Small_GTPase_ARF/SAR"/>
</dbReference>
<dbReference type="Proteomes" id="UP000326396">
    <property type="component" value="Linkage Group LG13"/>
</dbReference>
<dbReference type="GO" id="GO:0005525">
    <property type="term" value="F:GTP binding"/>
    <property type="evidence" value="ECO:0007669"/>
    <property type="project" value="UniProtKB-KW"/>
</dbReference>
<name>A0A5N6P9I2_9ASTR</name>
<dbReference type="InterPro" id="IPR027417">
    <property type="entry name" value="P-loop_NTPase"/>
</dbReference>
<comment type="caution">
    <text evidence="4">The sequence shown here is derived from an EMBL/GenBank/DDBJ whole genome shotgun (WGS) entry which is preliminary data.</text>
</comment>
<evidence type="ECO:0000256" key="3">
    <source>
        <dbReference type="PIRSR" id="PIRSR606689-1"/>
    </source>
</evidence>
<dbReference type="OrthoDB" id="1486907at2759"/>
<keyword evidence="1 3" id="KW-0547">Nucleotide-binding</keyword>
<dbReference type="GO" id="GO:0003924">
    <property type="term" value="F:GTPase activity"/>
    <property type="evidence" value="ECO:0007669"/>
    <property type="project" value="InterPro"/>
</dbReference>
<feature type="binding site" evidence="3">
    <location>
        <begin position="88"/>
        <end position="91"/>
    </location>
    <ligand>
        <name>GTP</name>
        <dbReference type="ChEBI" id="CHEBI:37565"/>
    </ligand>
</feature>
<gene>
    <name evidence="4" type="ORF">E3N88_09964</name>
</gene>
<proteinExistence type="predicted"/>
<evidence type="ECO:0000256" key="1">
    <source>
        <dbReference type="ARBA" id="ARBA00022741"/>
    </source>
</evidence>
<accession>A0A5N6P9I2</accession>
<reference evidence="4 5" key="1">
    <citation type="submission" date="2019-05" db="EMBL/GenBank/DDBJ databases">
        <title>Mikania micrantha, genome provides insights into the molecular mechanism of rapid growth.</title>
        <authorList>
            <person name="Liu B."/>
        </authorList>
    </citation>
    <scope>NUCLEOTIDE SEQUENCE [LARGE SCALE GENOMIC DNA]</scope>
    <source>
        <strain evidence="4">NLD-2019</strain>
        <tissue evidence="4">Leaf</tissue>
    </source>
</reference>
<evidence type="ECO:0000313" key="4">
    <source>
        <dbReference type="EMBL" id="KAD6118693.1"/>
    </source>
</evidence>
<protein>
    <submittedName>
        <fullName evidence="4">Uncharacterized protein</fullName>
    </submittedName>
</protein>
<evidence type="ECO:0000256" key="2">
    <source>
        <dbReference type="ARBA" id="ARBA00023134"/>
    </source>
</evidence>
<dbReference type="Pfam" id="PF00025">
    <property type="entry name" value="Arf"/>
    <property type="match status" value="1"/>
</dbReference>
<evidence type="ECO:0000313" key="5">
    <source>
        <dbReference type="Proteomes" id="UP000326396"/>
    </source>
</evidence>
<organism evidence="4 5">
    <name type="scientific">Mikania micrantha</name>
    <name type="common">bitter vine</name>
    <dbReference type="NCBI Taxonomy" id="192012"/>
    <lineage>
        <taxon>Eukaryota</taxon>
        <taxon>Viridiplantae</taxon>
        <taxon>Streptophyta</taxon>
        <taxon>Embryophyta</taxon>
        <taxon>Tracheophyta</taxon>
        <taxon>Spermatophyta</taxon>
        <taxon>Magnoliopsida</taxon>
        <taxon>eudicotyledons</taxon>
        <taxon>Gunneridae</taxon>
        <taxon>Pentapetalae</taxon>
        <taxon>asterids</taxon>
        <taxon>campanulids</taxon>
        <taxon>Asterales</taxon>
        <taxon>Asteraceae</taxon>
        <taxon>Asteroideae</taxon>
        <taxon>Heliantheae alliance</taxon>
        <taxon>Eupatorieae</taxon>
        <taxon>Mikania</taxon>
    </lineage>
</organism>